<reference evidence="2" key="1">
    <citation type="journal article" date="2022" name="bioRxiv">
        <title>Sequencing and chromosome-scale assembly of the giantPleurodeles waltlgenome.</title>
        <authorList>
            <person name="Brown T."/>
            <person name="Elewa A."/>
            <person name="Iarovenko S."/>
            <person name="Subramanian E."/>
            <person name="Araus A.J."/>
            <person name="Petzold A."/>
            <person name="Susuki M."/>
            <person name="Suzuki K.-i.T."/>
            <person name="Hayashi T."/>
            <person name="Toyoda A."/>
            <person name="Oliveira C."/>
            <person name="Osipova E."/>
            <person name="Leigh N.D."/>
            <person name="Simon A."/>
            <person name="Yun M.H."/>
        </authorList>
    </citation>
    <scope>NUCLEOTIDE SEQUENCE</scope>
    <source>
        <strain evidence="2">20211129_DDA</strain>
        <tissue evidence="2">Liver</tissue>
    </source>
</reference>
<gene>
    <name evidence="2" type="ORF">NDU88_000780</name>
</gene>
<keyword evidence="3" id="KW-1185">Reference proteome</keyword>
<accession>A0AAV7LFP8</accession>
<name>A0AAV7LFP8_PLEWA</name>
<dbReference type="AlphaFoldDB" id="A0AAV7LFP8"/>
<protein>
    <submittedName>
        <fullName evidence="2">Uncharacterized protein</fullName>
    </submittedName>
</protein>
<feature type="region of interest" description="Disordered" evidence="1">
    <location>
        <begin position="63"/>
        <end position="88"/>
    </location>
</feature>
<evidence type="ECO:0000313" key="2">
    <source>
        <dbReference type="EMBL" id="KAJ1087613.1"/>
    </source>
</evidence>
<feature type="region of interest" description="Disordered" evidence="1">
    <location>
        <begin position="1"/>
        <end position="42"/>
    </location>
</feature>
<proteinExistence type="predicted"/>
<dbReference type="EMBL" id="JANPWB010000015">
    <property type="protein sequence ID" value="KAJ1087613.1"/>
    <property type="molecule type" value="Genomic_DNA"/>
</dbReference>
<sequence>MKGSVGKQQHPRRAQMPYVRQQAPPEIARAQEGPAGVMRPRRQTGVTEAWCITGANRVPLAVRQRRPRSGAEEAEEGLYDLPIPGLET</sequence>
<dbReference type="Proteomes" id="UP001066276">
    <property type="component" value="Chromosome 11"/>
</dbReference>
<comment type="caution">
    <text evidence="2">The sequence shown here is derived from an EMBL/GenBank/DDBJ whole genome shotgun (WGS) entry which is preliminary data.</text>
</comment>
<evidence type="ECO:0000313" key="3">
    <source>
        <dbReference type="Proteomes" id="UP001066276"/>
    </source>
</evidence>
<organism evidence="2 3">
    <name type="scientific">Pleurodeles waltl</name>
    <name type="common">Iberian ribbed newt</name>
    <dbReference type="NCBI Taxonomy" id="8319"/>
    <lineage>
        <taxon>Eukaryota</taxon>
        <taxon>Metazoa</taxon>
        <taxon>Chordata</taxon>
        <taxon>Craniata</taxon>
        <taxon>Vertebrata</taxon>
        <taxon>Euteleostomi</taxon>
        <taxon>Amphibia</taxon>
        <taxon>Batrachia</taxon>
        <taxon>Caudata</taxon>
        <taxon>Salamandroidea</taxon>
        <taxon>Salamandridae</taxon>
        <taxon>Pleurodelinae</taxon>
        <taxon>Pleurodeles</taxon>
    </lineage>
</organism>
<evidence type="ECO:0000256" key="1">
    <source>
        <dbReference type="SAM" id="MobiDB-lite"/>
    </source>
</evidence>